<accession>A0A0E9TNM7</accession>
<proteinExistence type="predicted"/>
<evidence type="ECO:0000313" key="1">
    <source>
        <dbReference type="EMBL" id="JAH55072.1"/>
    </source>
</evidence>
<organism evidence="1">
    <name type="scientific">Anguilla anguilla</name>
    <name type="common">European freshwater eel</name>
    <name type="synonym">Muraena anguilla</name>
    <dbReference type="NCBI Taxonomy" id="7936"/>
    <lineage>
        <taxon>Eukaryota</taxon>
        <taxon>Metazoa</taxon>
        <taxon>Chordata</taxon>
        <taxon>Craniata</taxon>
        <taxon>Vertebrata</taxon>
        <taxon>Euteleostomi</taxon>
        <taxon>Actinopterygii</taxon>
        <taxon>Neopterygii</taxon>
        <taxon>Teleostei</taxon>
        <taxon>Anguilliformes</taxon>
        <taxon>Anguillidae</taxon>
        <taxon>Anguilla</taxon>
    </lineage>
</organism>
<dbReference type="EMBL" id="GBXM01053505">
    <property type="protein sequence ID" value="JAH55072.1"/>
    <property type="molecule type" value="Transcribed_RNA"/>
</dbReference>
<name>A0A0E9TNM7_ANGAN</name>
<protein>
    <submittedName>
        <fullName evidence="1">Uncharacterized protein</fullName>
    </submittedName>
</protein>
<reference evidence="1" key="1">
    <citation type="submission" date="2014-11" db="EMBL/GenBank/DDBJ databases">
        <authorList>
            <person name="Amaro Gonzalez C."/>
        </authorList>
    </citation>
    <scope>NUCLEOTIDE SEQUENCE</scope>
</reference>
<reference evidence="1" key="2">
    <citation type="journal article" date="2015" name="Fish Shellfish Immunol.">
        <title>Early steps in the European eel (Anguilla anguilla)-Vibrio vulnificus interaction in the gills: Role of the RtxA13 toxin.</title>
        <authorList>
            <person name="Callol A."/>
            <person name="Pajuelo D."/>
            <person name="Ebbesson L."/>
            <person name="Teles M."/>
            <person name="MacKenzie S."/>
            <person name="Amaro C."/>
        </authorList>
    </citation>
    <scope>NUCLEOTIDE SEQUENCE</scope>
</reference>
<sequence length="15" mass="1775">MHTLKMIGPLFKLVF</sequence>